<dbReference type="PRINTS" id="PR00421">
    <property type="entry name" value="THIOREDOXIN"/>
</dbReference>
<dbReference type="CDD" id="cd02947">
    <property type="entry name" value="TRX_family"/>
    <property type="match status" value="1"/>
</dbReference>
<proteinExistence type="inferred from homology"/>
<dbReference type="GO" id="GO:0019205">
    <property type="term" value="F:nucleobase-containing compound kinase activity"/>
    <property type="evidence" value="ECO:0007669"/>
    <property type="project" value="InterPro"/>
</dbReference>
<evidence type="ECO:0000256" key="5">
    <source>
        <dbReference type="ARBA" id="ARBA00022777"/>
    </source>
</evidence>
<dbReference type="STRING" id="1666911.HLUCCA11_14685"/>
<comment type="caution">
    <text evidence="8">The sequence shown here is derived from an EMBL/GenBank/DDBJ whole genome shotgun (WGS) entry which is preliminary data.</text>
</comment>
<dbReference type="InterPro" id="IPR036249">
    <property type="entry name" value="Thioredoxin-like_sf"/>
</dbReference>
<keyword evidence="6" id="KW-0676">Redox-active center</keyword>
<dbReference type="GO" id="GO:0005737">
    <property type="term" value="C:cytoplasm"/>
    <property type="evidence" value="ECO:0007669"/>
    <property type="project" value="TreeGrafter"/>
</dbReference>
<organism evidence="8 9">
    <name type="scientific">Phormidesmis priestleyi Ana</name>
    <dbReference type="NCBI Taxonomy" id="1666911"/>
    <lineage>
        <taxon>Bacteria</taxon>
        <taxon>Bacillati</taxon>
        <taxon>Cyanobacteriota</taxon>
        <taxon>Cyanophyceae</taxon>
        <taxon>Leptolyngbyales</taxon>
        <taxon>Leptolyngbyaceae</taxon>
        <taxon>Phormidesmis</taxon>
    </lineage>
</organism>
<evidence type="ECO:0000256" key="4">
    <source>
        <dbReference type="ARBA" id="ARBA00022741"/>
    </source>
</evidence>
<evidence type="ECO:0000256" key="6">
    <source>
        <dbReference type="ARBA" id="ARBA00023284"/>
    </source>
</evidence>
<keyword evidence="4" id="KW-0547">Nucleotide-binding</keyword>
<evidence type="ECO:0000256" key="3">
    <source>
        <dbReference type="ARBA" id="ARBA00022727"/>
    </source>
</evidence>
<feature type="domain" description="Thioredoxin" evidence="7">
    <location>
        <begin position="128"/>
        <end position="269"/>
    </location>
</feature>
<dbReference type="Pfam" id="PF00406">
    <property type="entry name" value="ADK"/>
    <property type="match status" value="1"/>
</dbReference>
<keyword evidence="5" id="KW-0418">Kinase</keyword>
<dbReference type="PROSITE" id="PS51352">
    <property type="entry name" value="THIOREDOXIN_2"/>
    <property type="match status" value="1"/>
</dbReference>
<dbReference type="Proteomes" id="UP000050465">
    <property type="component" value="Unassembled WGS sequence"/>
</dbReference>
<evidence type="ECO:0000256" key="2">
    <source>
        <dbReference type="ARBA" id="ARBA00022679"/>
    </source>
</evidence>
<dbReference type="GO" id="GO:0005524">
    <property type="term" value="F:ATP binding"/>
    <property type="evidence" value="ECO:0007669"/>
    <property type="project" value="InterPro"/>
</dbReference>
<evidence type="ECO:0000313" key="9">
    <source>
        <dbReference type="Proteomes" id="UP000050465"/>
    </source>
</evidence>
<dbReference type="Pfam" id="PF00085">
    <property type="entry name" value="Thioredoxin"/>
    <property type="match status" value="1"/>
</dbReference>
<evidence type="ECO:0000256" key="1">
    <source>
        <dbReference type="ARBA" id="ARBA00008987"/>
    </source>
</evidence>
<name>A0A0P7ZNR4_9CYAN</name>
<dbReference type="AlphaFoldDB" id="A0A0P7ZNR4"/>
<dbReference type="InterPro" id="IPR013766">
    <property type="entry name" value="Thioredoxin_domain"/>
</dbReference>
<dbReference type="InterPro" id="IPR000850">
    <property type="entry name" value="Adenylat/UMP-CMP_kin"/>
</dbReference>
<gene>
    <name evidence="8" type="primary">trxA-3</name>
    <name evidence="8" type="ORF">HLUCCA11_14685</name>
</gene>
<dbReference type="GO" id="GO:0015035">
    <property type="term" value="F:protein-disulfide reductase activity"/>
    <property type="evidence" value="ECO:0007669"/>
    <property type="project" value="TreeGrafter"/>
</dbReference>
<comment type="similarity">
    <text evidence="1">Belongs to the thioredoxin family.</text>
</comment>
<dbReference type="SUPFAM" id="SSF52833">
    <property type="entry name" value="Thioredoxin-like"/>
    <property type="match status" value="1"/>
</dbReference>
<dbReference type="EMBL" id="LJZR01000019">
    <property type="protein sequence ID" value="KPQ34543.1"/>
    <property type="molecule type" value="Genomic_DNA"/>
</dbReference>
<keyword evidence="3" id="KW-0545">Nucleotide biosynthesis</keyword>
<evidence type="ECO:0000259" key="7">
    <source>
        <dbReference type="PROSITE" id="PS51352"/>
    </source>
</evidence>
<dbReference type="PANTHER" id="PTHR45663:SF11">
    <property type="entry name" value="GEO12009P1"/>
    <property type="match status" value="1"/>
</dbReference>
<dbReference type="GO" id="GO:0009165">
    <property type="term" value="P:nucleotide biosynthetic process"/>
    <property type="evidence" value="ECO:0007669"/>
    <property type="project" value="UniProtKB-KW"/>
</dbReference>
<dbReference type="SUPFAM" id="SSF52540">
    <property type="entry name" value="P-loop containing nucleoside triphosphate hydrolases"/>
    <property type="match status" value="1"/>
</dbReference>
<evidence type="ECO:0000313" key="8">
    <source>
        <dbReference type="EMBL" id="KPQ34543.1"/>
    </source>
</evidence>
<reference evidence="8 9" key="1">
    <citation type="submission" date="2015-09" db="EMBL/GenBank/DDBJ databases">
        <title>Identification and resolution of microdiversity through metagenomic sequencing of parallel consortia.</title>
        <authorList>
            <person name="Nelson W.C."/>
            <person name="Romine M.F."/>
            <person name="Lindemann S.R."/>
        </authorList>
    </citation>
    <scope>NUCLEOTIDE SEQUENCE [LARGE SCALE GENOMIC DNA]</scope>
    <source>
        <strain evidence="8">Ana</strain>
    </source>
</reference>
<dbReference type="PANTHER" id="PTHR45663">
    <property type="entry name" value="GEO12009P1"/>
    <property type="match status" value="1"/>
</dbReference>
<sequence>MKSKQLILLGPPGSGLADQAIVISKRWHVPHVAVDDLRVPDQDVMLTLRRRLEQLDMLDGWVLEGFPQTQTQAQAFDELLVKFQRPAAMVAYCQVTNGVLISRLVAQTGENVTAVRDRLKQYQAQTDLLLKYYRQRACLTMVNGSRSTAEVVNELAQLGEEETGAARFLQDEAELDALLAKEHVVVVDCIASWCGPCKQVTPRIDKLAEAYKDNVAVVKLDFDNNRQVAKRFGLKGMPSVMFFKDGELLKTLTGVKDYETYRDVVEGLR</sequence>
<dbReference type="CDD" id="cd01428">
    <property type="entry name" value="ADK"/>
    <property type="match status" value="1"/>
</dbReference>
<protein>
    <submittedName>
        <fullName evidence="8">Thioredoxin 1</fullName>
    </submittedName>
</protein>
<accession>A0A0P7ZNR4</accession>
<dbReference type="InterPro" id="IPR027417">
    <property type="entry name" value="P-loop_NTPase"/>
</dbReference>
<dbReference type="Gene3D" id="3.40.30.10">
    <property type="entry name" value="Glutaredoxin"/>
    <property type="match status" value="1"/>
</dbReference>
<keyword evidence="2" id="KW-0808">Transferase</keyword>
<dbReference type="Gene3D" id="3.40.50.300">
    <property type="entry name" value="P-loop containing nucleotide triphosphate hydrolases"/>
    <property type="match status" value="1"/>
</dbReference>